<dbReference type="EMBL" id="JAJFAZ020000006">
    <property type="protein sequence ID" value="KAI5324742.1"/>
    <property type="molecule type" value="Genomic_DNA"/>
</dbReference>
<organism evidence="1 2">
    <name type="scientific">Prunus dulcis</name>
    <name type="common">Almond</name>
    <name type="synonym">Amygdalus dulcis</name>
    <dbReference type="NCBI Taxonomy" id="3755"/>
    <lineage>
        <taxon>Eukaryota</taxon>
        <taxon>Viridiplantae</taxon>
        <taxon>Streptophyta</taxon>
        <taxon>Embryophyta</taxon>
        <taxon>Tracheophyta</taxon>
        <taxon>Spermatophyta</taxon>
        <taxon>Magnoliopsida</taxon>
        <taxon>eudicotyledons</taxon>
        <taxon>Gunneridae</taxon>
        <taxon>Pentapetalae</taxon>
        <taxon>rosids</taxon>
        <taxon>fabids</taxon>
        <taxon>Rosales</taxon>
        <taxon>Rosaceae</taxon>
        <taxon>Amygdaloideae</taxon>
        <taxon>Amygdaleae</taxon>
        <taxon>Prunus</taxon>
    </lineage>
</organism>
<name>A0AAD4YW96_PRUDU</name>
<accession>A0AAD4YW96</accession>
<dbReference type="AlphaFoldDB" id="A0AAD4YW96"/>
<gene>
    <name evidence="1" type="ORF">L3X38_033815</name>
</gene>
<dbReference type="Proteomes" id="UP001054821">
    <property type="component" value="Chromosome 6"/>
</dbReference>
<proteinExistence type="predicted"/>
<protein>
    <submittedName>
        <fullName evidence="1">Uncharacterized protein</fullName>
    </submittedName>
</protein>
<evidence type="ECO:0000313" key="1">
    <source>
        <dbReference type="EMBL" id="KAI5324742.1"/>
    </source>
</evidence>
<reference evidence="1 2" key="1">
    <citation type="journal article" date="2022" name="G3 (Bethesda)">
        <title>Whole-genome sequence and methylome profiling of the almond [Prunus dulcis (Mill.) D.A. Webb] cultivar 'Nonpareil'.</title>
        <authorList>
            <person name="D'Amico-Willman K.M."/>
            <person name="Ouma W.Z."/>
            <person name="Meulia T."/>
            <person name="Sideli G.M."/>
            <person name="Gradziel T.M."/>
            <person name="Fresnedo-Ramirez J."/>
        </authorList>
    </citation>
    <scope>NUCLEOTIDE SEQUENCE [LARGE SCALE GENOMIC DNA]</scope>
    <source>
        <strain evidence="1">Clone GOH B32 T37-40</strain>
    </source>
</reference>
<keyword evidence="2" id="KW-1185">Reference proteome</keyword>
<sequence length="188" mass="20753">MHCEEHHSELELAFKEEVEKFQAFAATTHTSYNWDYVSDNAVREILEDGGDISEHKHVKVARKKSADCGYRCSVSVTQSQPEPQTDRIQGTVVSLIRIPGSYGPGVPETRETNVKHADKTEGNLDVRGHRHIRRQPVSITGYLRTQVPCSRGRDRSGKEEEAAVVRLGPVPQVGVECGGGYGGLKVTS</sequence>
<evidence type="ECO:0000313" key="2">
    <source>
        <dbReference type="Proteomes" id="UP001054821"/>
    </source>
</evidence>
<comment type="caution">
    <text evidence="1">The sequence shown here is derived from an EMBL/GenBank/DDBJ whole genome shotgun (WGS) entry which is preliminary data.</text>
</comment>